<keyword evidence="1" id="KW-0812">Transmembrane</keyword>
<reference evidence="2 3" key="1">
    <citation type="submission" date="2016-06" db="EMBL/GenBank/DDBJ databases">
        <title>Genome sequence of endosymbiont of Candidatus Endolucinida thiodiazotropha.</title>
        <authorList>
            <person name="Poehlein A."/>
            <person name="Koenig S."/>
            <person name="Heiden S.E."/>
            <person name="Thuermer A."/>
            <person name="Voget S."/>
            <person name="Daniel R."/>
            <person name="Markert S."/>
            <person name="Gros O."/>
            <person name="Schweder T."/>
        </authorList>
    </citation>
    <scope>NUCLEOTIDE SEQUENCE [LARGE SCALE GENOMIC DNA]</scope>
    <source>
        <strain evidence="2 3">COS</strain>
    </source>
</reference>
<accession>A0A7Z1AHK4</accession>
<dbReference type="EMBL" id="MARB01000003">
    <property type="protein sequence ID" value="ODJ89154.1"/>
    <property type="molecule type" value="Genomic_DNA"/>
</dbReference>
<comment type="caution">
    <text evidence="2">The sequence shown here is derived from an EMBL/GenBank/DDBJ whole genome shotgun (WGS) entry which is preliminary data.</text>
</comment>
<sequence length="175" mass="19241">MEKKFEKILWSSRLVVLAAVVASMAAAIAMFYMASVDAVYMISHLGDYASPSLSAEQRIDLRSSTVTHVVEIVDGYLLATVLLIFSLGLYELFISKIEYAENSESASNVLMITSLDDLKSRLAKVVMMILVVRYFEFALSMEFSTPMDLLQFAGGIALLGLALYLAHLADKDGAH</sequence>
<dbReference type="AlphaFoldDB" id="A0A7Z1AHK4"/>
<feature type="transmembrane region" description="Helical" evidence="1">
    <location>
        <begin position="12"/>
        <end position="34"/>
    </location>
</feature>
<dbReference type="Proteomes" id="UP000094769">
    <property type="component" value="Unassembled WGS sequence"/>
</dbReference>
<dbReference type="Pfam" id="PF03350">
    <property type="entry name" value="UPF0114"/>
    <property type="match status" value="1"/>
</dbReference>
<dbReference type="PANTHER" id="PTHR31721:SF4">
    <property type="entry name" value="OS06G0710300 PROTEIN"/>
    <property type="match status" value="1"/>
</dbReference>
<protein>
    <recommendedName>
        <fullName evidence="4">YqhA family protein</fullName>
    </recommendedName>
</protein>
<keyword evidence="1" id="KW-0472">Membrane</keyword>
<keyword evidence="3" id="KW-1185">Reference proteome</keyword>
<feature type="transmembrane region" description="Helical" evidence="1">
    <location>
        <begin position="149"/>
        <end position="169"/>
    </location>
</feature>
<organism evidence="2 3">
    <name type="scientific">Candidatus Thiodiazotropha endolucinida</name>
    <dbReference type="NCBI Taxonomy" id="1655433"/>
    <lineage>
        <taxon>Bacteria</taxon>
        <taxon>Pseudomonadati</taxon>
        <taxon>Pseudomonadota</taxon>
        <taxon>Gammaproteobacteria</taxon>
        <taxon>Chromatiales</taxon>
        <taxon>Sedimenticolaceae</taxon>
        <taxon>Candidatus Thiodiazotropha</taxon>
    </lineage>
</organism>
<feature type="transmembrane region" description="Helical" evidence="1">
    <location>
        <begin position="75"/>
        <end position="93"/>
    </location>
</feature>
<evidence type="ECO:0000313" key="2">
    <source>
        <dbReference type="EMBL" id="ODJ89154.1"/>
    </source>
</evidence>
<proteinExistence type="predicted"/>
<evidence type="ECO:0000313" key="3">
    <source>
        <dbReference type="Proteomes" id="UP000094769"/>
    </source>
</evidence>
<dbReference type="PIRSF" id="PIRSF026509">
    <property type="entry name" value="UCP026509"/>
    <property type="match status" value="1"/>
</dbReference>
<name>A0A7Z1AHK4_9GAMM</name>
<dbReference type="PANTHER" id="PTHR31721">
    <property type="entry name" value="OS06G0710300 PROTEIN"/>
    <property type="match status" value="1"/>
</dbReference>
<keyword evidence="1" id="KW-1133">Transmembrane helix</keyword>
<gene>
    <name evidence="2" type="ORF">CODIS_07670</name>
</gene>
<dbReference type="InterPro" id="IPR005134">
    <property type="entry name" value="UPF0114"/>
</dbReference>
<dbReference type="RefSeq" id="WP_201259005.1">
    <property type="nucleotide sequence ID" value="NZ_MARB01000003.1"/>
</dbReference>
<evidence type="ECO:0008006" key="4">
    <source>
        <dbReference type="Google" id="ProtNLM"/>
    </source>
</evidence>
<evidence type="ECO:0000256" key="1">
    <source>
        <dbReference type="SAM" id="Phobius"/>
    </source>
</evidence>
<feature type="transmembrane region" description="Helical" evidence="1">
    <location>
        <begin position="125"/>
        <end position="143"/>
    </location>
</feature>